<dbReference type="RefSeq" id="WP_302715469.1">
    <property type="nucleotide sequence ID" value="NZ_JAULRT010000062.1"/>
</dbReference>
<dbReference type="Proteomes" id="UP001168380">
    <property type="component" value="Unassembled WGS sequence"/>
</dbReference>
<dbReference type="InterPro" id="IPR007730">
    <property type="entry name" value="SPOR-like_dom"/>
</dbReference>
<feature type="region of interest" description="Disordered" evidence="1">
    <location>
        <begin position="34"/>
        <end position="75"/>
    </location>
</feature>
<gene>
    <name evidence="4" type="ORF">QWI16_18400</name>
</gene>
<evidence type="ECO:0000256" key="2">
    <source>
        <dbReference type="SAM" id="Phobius"/>
    </source>
</evidence>
<dbReference type="InterPro" id="IPR036680">
    <property type="entry name" value="SPOR-like_sf"/>
</dbReference>
<reference evidence="4" key="1">
    <citation type="submission" date="2023-07" db="EMBL/GenBank/DDBJ databases">
        <title>Gilvimarinus algae sp. nov., isolated from the surface of Kelp.</title>
        <authorList>
            <person name="Sun Y.Y."/>
            <person name="Gong Y."/>
            <person name="Du Z.J."/>
        </authorList>
    </citation>
    <scope>NUCLEOTIDE SEQUENCE</scope>
    <source>
        <strain evidence="4">SDUM040014</strain>
    </source>
</reference>
<sequence>MNDGLKQRLIGALVLTGIAVIFLPGFFKEQQLHQVDTRSQIPPRPETRPIVIEAPRPVQDNQLPEDPDTLFMPESDQPVADDLAQLEQSYATSSSALSSDESREAVSSSSSSEVMASSSEMLAASSAPDSDPLATPEAWVVQVASLRSAESAQQLRKKLQERGYKAYVRLAQTSQGQVSRVFIGPKIDKALAEAVKAEIDPAFKVNSLVLKFAP</sequence>
<proteinExistence type="predicted"/>
<evidence type="ECO:0000313" key="4">
    <source>
        <dbReference type="EMBL" id="MDO3384156.1"/>
    </source>
</evidence>
<dbReference type="SUPFAM" id="SSF110997">
    <property type="entry name" value="Sporulation related repeat"/>
    <property type="match status" value="1"/>
</dbReference>
<dbReference type="EMBL" id="JAULRT010000062">
    <property type="protein sequence ID" value="MDO3384156.1"/>
    <property type="molecule type" value="Genomic_DNA"/>
</dbReference>
<accession>A0ABT8TJN3</accession>
<evidence type="ECO:0000313" key="5">
    <source>
        <dbReference type="Proteomes" id="UP001168380"/>
    </source>
</evidence>
<keyword evidence="5" id="KW-1185">Reference proteome</keyword>
<name>A0ABT8TJN3_9GAMM</name>
<dbReference type="PANTHER" id="PTHR38687:SF1">
    <property type="entry name" value="CELL DIVISION PROTEIN DEDD"/>
    <property type="match status" value="1"/>
</dbReference>
<feature type="domain" description="SPOR" evidence="3">
    <location>
        <begin position="133"/>
        <end position="212"/>
    </location>
</feature>
<evidence type="ECO:0000256" key="1">
    <source>
        <dbReference type="SAM" id="MobiDB-lite"/>
    </source>
</evidence>
<dbReference type="PANTHER" id="PTHR38687">
    <property type="entry name" value="CELL DIVISION PROTEIN DEDD-RELATED"/>
    <property type="match status" value="1"/>
</dbReference>
<evidence type="ECO:0000259" key="3">
    <source>
        <dbReference type="PROSITE" id="PS51724"/>
    </source>
</evidence>
<protein>
    <submittedName>
        <fullName evidence="4">SPOR domain-containing protein</fullName>
    </submittedName>
</protein>
<dbReference type="PROSITE" id="PS51724">
    <property type="entry name" value="SPOR"/>
    <property type="match status" value="1"/>
</dbReference>
<feature type="region of interest" description="Disordered" evidence="1">
    <location>
        <begin position="90"/>
        <end position="133"/>
    </location>
</feature>
<keyword evidence="2" id="KW-1133">Transmembrane helix</keyword>
<dbReference type="InterPro" id="IPR052521">
    <property type="entry name" value="Cell_div_SPOR-domain"/>
</dbReference>
<keyword evidence="2" id="KW-0812">Transmembrane</keyword>
<comment type="caution">
    <text evidence="4">The sequence shown here is derived from an EMBL/GenBank/DDBJ whole genome shotgun (WGS) entry which is preliminary data.</text>
</comment>
<organism evidence="4 5">
    <name type="scientific">Gilvimarinus algae</name>
    <dbReference type="NCBI Taxonomy" id="3058037"/>
    <lineage>
        <taxon>Bacteria</taxon>
        <taxon>Pseudomonadati</taxon>
        <taxon>Pseudomonadota</taxon>
        <taxon>Gammaproteobacteria</taxon>
        <taxon>Cellvibrionales</taxon>
        <taxon>Cellvibrionaceae</taxon>
        <taxon>Gilvimarinus</taxon>
    </lineage>
</organism>
<dbReference type="Pfam" id="PF05036">
    <property type="entry name" value="SPOR"/>
    <property type="match status" value="1"/>
</dbReference>
<feature type="transmembrane region" description="Helical" evidence="2">
    <location>
        <begin position="9"/>
        <end position="27"/>
    </location>
</feature>
<dbReference type="Gene3D" id="3.30.70.1070">
    <property type="entry name" value="Sporulation related repeat"/>
    <property type="match status" value="1"/>
</dbReference>
<keyword evidence="2" id="KW-0472">Membrane</keyword>